<feature type="signal peptide" evidence="3">
    <location>
        <begin position="1"/>
        <end position="21"/>
    </location>
</feature>
<dbReference type="OMA" id="WICTVCI"/>
<keyword evidence="2" id="KW-0812">Transmembrane</keyword>
<feature type="chain" id="PRO_5007899648" evidence="3">
    <location>
        <begin position="22"/>
        <end position="572"/>
    </location>
</feature>
<evidence type="ECO:0000313" key="4">
    <source>
        <dbReference type="EMBL" id="SAM02662.1"/>
    </source>
</evidence>
<feature type="compositionally biased region" description="Acidic residues" evidence="1">
    <location>
        <begin position="407"/>
        <end position="420"/>
    </location>
</feature>
<protein>
    <submittedName>
        <fullName evidence="4">Uncharacterized protein</fullName>
    </submittedName>
</protein>
<gene>
    <name evidence="4" type="primary">ABSGL_08465.1 scaffold 10128</name>
</gene>
<reference evidence="4" key="1">
    <citation type="submission" date="2016-04" db="EMBL/GenBank/DDBJ databases">
        <authorList>
            <person name="Evans L.H."/>
            <person name="Alamgir A."/>
            <person name="Owens N."/>
            <person name="Weber N.D."/>
            <person name="Virtaneva K."/>
            <person name="Barbian K."/>
            <person name="Babar A."/>
            <person name="Rosenke K."/>
        </authorList>
    </citation>
    <scope>NUCLEOTIDE SEQUENCE [LARGE SCALE GENOMIC DNA]</scope>
    <source>
        <strain evidence="4">CBS 101.48</strain>
    </source>
</reference>
<feature type="region of interest" description="Disordered" evidence="1">
    <location>
        <begin position="338"/>
        <end position="360"/>
    </location>
</feature>
<organism evidence="4">
    <name type="scientific">Absidia glauca</name>
    <name type="common">Pin mould</name>
    <dbReference type="NCBI Taxonomy" id="4829"/>
    <lineage>
        <taxon>Eukaryota</taxon>
        <taxon>Fungi</taxon>
        <taxon>Fungi incertae sedis</taxon>
        <taxon>Mucoromycota</taxon>
        <taxon>Mucoromycotina</taxon>
        <taxon>Mucoromycetes</taxon>
        <taxon>Mucorales</taxon>
        <taxon>Cunninghamellaceae</taxon>
        <taxon>Absidia</taxon>
    </lineage>
</organism>
<evidence type="ECO:0000256" key="3">
    <source>
        <dbReference type="SAM" id="SignalP"/>
    </source>
</evidence>
<dbReference type="AlphaFoldDB" id="A0A168PN35"/>
<dbReference type="Proteomes" id="UP000078561">
    <property type="component" value="Unassembled WGS sequence"/>
</dbReference>
<feature type="compositionally biased region" description="Low complexity" evidence="1">
    <location>
        <begin position="430"/>
        <end position="442"/>
    </location>
</feature>
<dbReference type="InParanoid" id="A0A168PN35"/>
<evidence type="ECO:0000256" key="1">
    <source>
        <dbReference type="SAM" id="MobiDB-lite"/>
    </source>
</evidence>
<keyword evidence="5" id="KW-1185">Reference proteome</keyword>
<dbReference type="EMBL" id="LT553932">
    <property type="protein sequence ID" value="SAM02662.1"/>
    <property type="molecule type" value="Genomic_DNA"/>
</dbReference>
<evidence type="ECO:0000256" key="2">
    <source>
        <dbReference type="SAM" id="Phobius"/>
    </source>
</evidence>
<keyword evidence="2" id="KW-0472">Membrane</keyword>
<keyword evidence="2" id="KW-1133">Transmembrane helix</keyword>
<accession>A0A168PN35</accession>
<dbReference type="OrthoDB" id="2287093at2759"/>
<evidence type="ECO:0000313" key="5">
    <source>
        <dbReference type="Proteomes" id="UP000078561"/>
    </source>
</evidence>
<keyword evidence="3" id="KW-0732">Signal</keyword>
<name>A0A168PN35_ABSGL</name>
<sequence>MKVVGLISILFSFLAFKLAHAQSCITNYNSAVYRIETNATTISIKTTQSLVSTSPSSTTDTLIPWKAESETQQGVTSLFSCITVHQYAFLLITPSIREQPNGNRSEADDVRIVTYNYESRRWRLVPLDLQLVMHPWTLVSFAWHQEYIVYNTQRKRAYYFDTQHWSWYSYDDDDQQPFLRPPSSTTTPEITVVGNTMYYLYCDGTDPHSNHIYMFDIPAAKWKGHFASFWSNTSSFVLSSSRPNNALYVIPRSNNFKDRFMRKISLDPNPKSLLIQIPTVDLPNRGTLVTERIIVDSSDQDEGDGLIFYNGTTLVFYQPSNNTVTAIYGEIFGGTPNPGVGATTFPDPPPDPPPFWSTTEGQRTKVALSCSLSLGMAIAALIGVVVLQRRRRQRQDQLEQAPAEVEDHQEEQSSDQENEQENEKTNSPQEEVTTTVTETTMTASPPSMQSLSFLSRDNAMVWGKNVHQLLALIAFHHHQAGDQSPANLSRSSSEYPSMIKTSTTISALAKSSIILSIISTSSYSHSANSFQNPLHGTEPAKPIQCRSLDMACPLPRSTLDPGEATSHTHPDP</sequence>
<feature type="region of interest" description="Disordered" evidence="1">
    <location>
        <begin position="397"/>
        <end position="449"/>
    </location>
</feature>
<feature type="transmembrane region" description="Helical" evidence="2">
    <location>
        <begin position="366"/>
        <end position="387"/>
    </location>
</feature>
<proteinExistence type="predicted"/>
<feature type="compositionally biased region" description="Pro residues" evidence="1">
    <location>
        <begin position="346"/>
        <end position="355"/>
    </location>
</feature>